<reference evidence="2 3" key="1">
    <citation type="submission" date="2020-08" db="EMBL/GenBank/DDBJ databases">
        <title>Polaribacter sp. L12M9 isolated from gut of the Korean scallop.</title>
        <authorList>
            <person name="Jeong Y.S."/>
        </authorList>
    </citation>
    <scope>NUCLEOTIDE SEQUENCE [LARGE SCALE GENOMIC DNA]</scope>
    <source>
        <strain evidence="2 3">L12M9</strain>
    </source>
</reference>
<feature type="chain" id="PRO_5029000436" evidence="1">
    <location>
        <begin position="19"/>
        <end position="97"/>
    </location>
</feature>
<dbReference type="RefSeq" id="WP_187483504.1">
    <property type="nucleotide sequence ID" value="NZ_CP060695.1"/>
</dbReference>
<proteinExistence type="predicted"/>
<protein>
    <submittedName>
        <fullName evidence="2">Uncharacterized protein</fullName>
    </submittedName>
</protein>
<keyword evidence="1" id="KW-0732">Signal</keyword>
<dbReference type="AlphaFoldDB" id="A0A7G9LDC9"/>
<dbReference type="Proteomes" id="UP000515808">
    <property type="component" value="Chromosome"/>
</dbReference>
<sequence>MKKFIFVFAVLLGTTAIAQNKKNYGAKAKNSKPWQKVKTTTKILVNTFEKNNLKGAAFKNTKIWNREISDEKIVITRDTKRRKLQGPKAKNYKPWNK</sequence>
<gene>
    <name evidence="2" type="ORF">H9W90_05785</name>
</gene>
<organism evidence="2 3">
    <name type="scientific">Polaribacter pectinis</name>
    <dbReference type="NCBI Taxonomy" id="2738844"/>
    <lineage>
        <taxon>Bacteria</taxon>
        <taxon>Pseudomonadati</taxon>
        <taxon>Bacteroidota</taxon>
        <taxon>Flavobacteriia</taxon>
        <taxon>Flavobacteriales</taxon>
        <taxon>Flavobacteriaceae</taxon>
    </lineage>
</organism>
<evidence type="ECO:0000256" key="1">
    <source>
        <dbReference type="SAM" id="SignalP"/>
    </source>
</evidence>
<name>A0A7G9LDC9_9FLAO</name>
<keyword evidence="3" id="KW-1185">Reference proteome</keyword>
<accession>A0A7G9LDC9</accession>
<dbReference type="KEGG" id="ppec:H9W90_05785"/>
<feature type="signal peptide" evidence="1">
    <location>
        <begin position="1"/>
        <end position="18"/>
    </location>
</feature>
<evidence type="ECO:0000313" key="2">
    <source>
        <dbReference type="EMBL" id="QNM86628.1"/>
    </source>
</evidence>
<evidence type="ECO:0000313" key="3">
    <source>
        <dbReference type="Proteomes" id="UP000515808"/>
    </source>
</evidence>
<dbReference type="EMBL" id="CP060695">
    <property type="protein sequence ID" value="QNM86628.1"/>
    <property type="molecule type" value="Genomic_DNA"/>
</dbReference>